<dbReference type="VEuPathDB" id="TrichDB:TVAGG3_0428440"/>
<feature type="coiled-coil region" evidence="1">
    <location>
        <begin position="118"/>
        <end position="152"/>
    </location>
</feature>
<accession>A2EMS5</accession>
<sequence length="209" mass="24016">MSGSLIIDYEYNAKEIKSFIEEGTFFSLFDKGDANKILKHANLTSDNYISLLKEGKAMYSSSKLFKYICGSHVSFKNVDEMIDVLQFAAKNLNLAILHDVIDAVTSLVTQLNTSKSSISDLQKTIQNHQLEIVDLKKQVQTFNEKINLLSTDNEKLKEYSNQMNCLSRMVEYKNSDDFYQICCFLREIPDKMPQNKVIDTFVEVFMDLI</sequence>
<dbReference type="AlphaFoldDB" id="A2EMS5"/>
<dbReference type="Proteomes" id="UP000001542">
    <property type="component" value="Unassembled WGS sequence"/>
</dbReference>
<proteinExistence type="predicted"/>
<protein>
    <submittedName>
        <fullName evidence="2">Uncharacterized protein</fullName>
    </submittedName>
</protein>
<evidence type="ECO:0000313" key="2">
    <source>
        <dbReference type="EMBL" id="EAY06071.1"/>
    </source>
</evidence>
<reference evidence="2" key="2">
    <citation type="journal article" date="2007" name="Science">
        <title>Draft genome sequence of the sexually transmitted pathogen Trichomonas vaginalis.</title>
        <authorList>
            <person name="Carlton J.M."/>
            <person name="Hirt R.P."/>
            <person name="Silva J.C."/>
            <person name="Delcher A.L."/>
            <person name="Schatz M."/>
            <person name="Zhao Q."/>
            <person name="Wortman J.R."/>
            <person name="Bidwell S.L."/>
            <person name="Alsmark U.C.M."/>
            <person name="Besteiro S."/>
            <person name="Sicheritz-Ponten T."/>
            <person name="Noel C.J."/>
            <person name="Dacks J.B."/>
            <person name="Foster P.G."/>
            <person name="Simillion C."/>
            <person name="Van de Peer Y."/>
            <person name="Miranda-Saavedra D."/>
            <person name="Barton G.J."/>
            <person name="Westrop G.D."/>
            <person name="Mueller S."/>
            <person name="Dessi D."/>
            <person name="Fiori P.L."/>
            <person name="Ren Q."/>
            <person name="Paulsen I."/>
            <person name="Zhang H."/>
            <person name="Bastida-Corcuera F.D."/>
            <person name="Simoes-Barbosa A."/>
            <person name="Brown M.T."/>
            <person name="Hayes R.D."/>
            <person name="Mukherjee M."/>
            <person name="Okumura C.Y."/>
            <person name="Schneider R."/>
            <person name="Smith A.J."/>
            <person name="Vanacova S."/>
            <person name="Villalvazo M."/>
            <person name="Haas B.J."/>
            <person name="Pertea M."/>
            <person name="Feldblyum T.V."/>
            <person name="Utterback T.R."/>
            <person name="Shu C.L."/>
            <person name="Osoegawa K."/>
            <person name="de Jong P.J."/>
            <person name="Hrdy I."/>
            <person name="Horvathova L."/>
            <person name="Zubacova Z."/>
            <person name="Dolezal P."/>
            <person name="Malik S.B."/>
            <person name="Logsdon J.M. Jr."/>
            <person name="Henze K."/>
            <person name="Gupta A."/>
            <person name="Wang C.C."/>
            <person name="Dunne R.L."/>
            <person name="Upcroft J.A."/>
            <person name="Upcroft P."/>
            <person name="White O."/>
            <person name="Salzberg S.L."/>
            <person name="Tang P."/>
            <person name="Chiu C.-H."/>
            <person name="Lee Y.-S."/>
            <person name="Embley T.M."/>
            <person name="Coombs G.H."/>
            <person name="Mottram J.C."/>
            <person name="Tachezy J."/>
            <person name="Fraser-Liggett C.M."/>
            <person name="Johnson P.J."/>
        </authorList>
    </citation>
    <scope>NUCLEOTIDE SEQUENCE [LARGE SCALE GENOMIC DNA]</scope>
    <source>
        <strain evidence="2">G3</strain>
    </source>
</reference>
<dbReference type="KEGG" id="tva:4763945"/>
<organism evidence="2 3">
    <name type="scientific">Trichomonas vaginalis (strain ATCC PRA-98 / G3)</name>
    <dbReference type="NCBI Taxonomy" id="412133"/>
    <lineage>
        <taxon>Eukaryota</taxon>
        <taxon>Metamonada</taxon>
        <taxon>Parabasalia</taxon>
        <taxon>Trichomonadida</taxon>
        <taxon>Trichomonadidae</taxon>
        <taxon>Trichomonas</taxon>
    </lineage>
</organism>
<keyword evidence="3" id="KW-1185">Reference proteome</keyword>
<dbReference type="EMBL" id="DS113433">
    <property type="protein sequence ID" value="EAY06071.1"/>
    <property type="molecule type" value="Genomic_DNA"/>
</dbReference>
<name>A2EMS5_TRIV3</name>
<dbReference type="InParanoid" id="A2EMS5"/>
<dbReference type="RefSeq" id="XP_001318294.1">
    <property type="nucleotide sequence ID" value="XM_001318259.1"/>
</dbReference>
<reference evidence="2" key="1">
    <citation type="submission" date="2006-10" db="EMBL/GenBank/DDBJ databases">
        <authorList>
            <person name="Amadeo P."/>
            <person name="Zhao Q."/>
            <person name="Wortman J."/>
            <person name="Fraser-Liggett C."/>
            <person name="Carlton J."/>
        </authorList>
    </citation>
    <scope>NUCLEOTIDE SEQUENCE</scope>
    <source>
        <strain evidence="2">G3</strain>
    </source>
</reference>
<evidence type="ECO:0000256" key="1">
    <source>
        <dbReference type="SAM" id="Coils"/>
    </source>
</evidence>
<keyword evidence="1" id="KW-0175">Coiled coil</keyword>
<gene>
    <name evidence="2" type="ORF">TVAG_245030</name>
</gene>
<evidence type="ECO:0000313" key="3">
    <source>
        <dbReference type="Proteomes" id="UP000001542"/>
    </source>
</evidence>
<dbReference type="VEuPathDB" id="TrichDB:TVAG_245030"/>
<dbReference type="SMR" id="A2EMS5"/>